<evidence type="ECO:0000259" key="8">
    <source>
        <dbReference type="PROSITE" id="PS50893"/>
    </source>
</evidence>
<evidence type="ECO:0000256" key="2">
    <source>
        <dbReference type="ARBA" id="ARBA00022692"/>
    </source>
</evidence>
<dbReference type="SUPFAM" id="SSF90123">
    <property type="entry name" value="ABC transporter transmembrane region"/>
    <property type="match status" value="1"/>
</dbReference>
<evidence type="ECO:0000313" key="10">
    <source>
        <dbReference type="EMBL" id="MCV2403429.1"/>
    </source>
</evidence>
<keyword evidence="11" id="KW-1185">Reference proteome</keyword>
<evidence type="ECO:0000256" key="6">
    <source>
        <dbReference type="ARBA" id="ARBA00023136"/>
    </source>
</evidence>
<feature type="transmembrane region" description="Helical" evidence="7">
    <location>
        <begin position="41"/>
        <end position="62"/>
    </location>
</feature>
<keyword evidence="3" id="KW-0547">Nucleotide-binding</keyword>
<name>A0ABT2YU62_9GAMM</name>
<evidence type="ECO:0000256" key="1">
    <source>
        <dbReference type="ARBA" id="ARBA00004651"/>
    </source>
</evidence>
<dbReference type="SUPFAM" id="SSF52540">
    <property type="entry name" value="P-loop containing nucleoside triphosphate hydrolases"/>
    <property type="match status" value="1"/>
</dbReference>
<gene>
    <name evidence="10" type="ORF">OFY17_11120</name>
</gene>
<feature type="transmembrane region" description="Helical" evidence="7">
    <location>
        <begin position="82"/>
        <end position="99"/>
    </location>
</feature>
<keyword evidence="2 7" id="KW-0812">Transmembrane</keyword>
<proteinExistence type="predicted"/>
<evidence type="ECO:0000256" key="5">
    <source>
        <dbReference type="ARBA" id="ARBA00022989"/>
    </source>
</evidence>
<dbReference type="InterPro" id="IPR027417">
    <property type="entry name" value="P-loop_NTPase"/>
</dbReference>
<sequence length="623" mass="68122">MFGLFEKVTRGALGLIDPYTPADVAPSYSVWGYIKSNLQPLYKIMAVSLVLTVIAACIEVWLISYAGKLIDTLAQSTPQEMWQAHGGELILAAVAVLLIRPLSQCARLMVNDISISCNIANLYRWRAHQHLSKQSVGWFQEDLAGRTSVRLVDLGNHVSWIVCGMLNAVAFGLVYMLGLIVLMAQTDIRLALPLVLWVALYMGIMIRIIPRMVKAQRKFFSAKSALVGNVVDSFSNFDTLKLFSRREDISADHKVSLELTREKLFLSRQISLSMNTIVVLLEGLIMVGFIGYGVWLWMVGAGTIGLIGSAVALSLRITSLAEWVLNEVWRIFESVGNLQEALKTVAQPITIPEHTDAKELVVSGGQITLENLYHQYGTERGGLNGVSVALGAGQKVGLVGRSGAGKSTLVNLILRFYEAEKGTVFIDGQDIRTLDQDSLRGAIGMVSQQAALLNRSVYDNIALGKVGATRDEIIAAARKAKADDFIQQLKGGKGRTGYDAHVGERGVKLSGGQRQRIALARVFLKNAPILILDEATSALDSEVEAEIQETLEEVMQGKTVIAIAHRLSTIAQMDRILVLEEGLVVEDGTHDELVKQDTRYAGFWKRQSGGFIGADEDVLEDAV</sequence>
<dbReference type="InterPro" id="IPR003439">
    <property type="entry name" value="ABC_transporter-like_ATP-bd"/>
</dbReference>
<evidence type="ECO:0000313" key="11">
    <source>
        <dbReference type="Proteomes" id="UP001209713"/>
    </source>
</evidence>
<evidence type="ECO:0000256" key="3">
    <source>
        <dbReference type="ARBA" id="ARBA00022741"/>
    </source>
</evidence>
<dbReference type="EMBL" id="JAOVZB010000005">
    <property type="protein sequence ID" value="MCV2403429.1"/>
    <property type="molecule type" value="Genomic_DNA"/>
</dbReference>
<evidence type="ECO:0000256" key="4">
    <source>
        <dbReference type="ARBA" id="ARBA00022840"/>
    </source>
</evidence>
<feature type="domain" description="ABC transmembrane type-1" evidence="9">
    <location>
        <begin position="46"/>
        <end position="326"/>
    </location>
</feature>
<dbReference type="InterPro" id="IPR017871">
    <property type="entry name" value="ABC_transporter-like_CS"/>
</dbReference>
<dbReference type="RefSeq" id="WP_263530811.1">
    <property type="nucleotide sequence ID" value="NZ_JAOVZB010000005.1"/>
</dbReference>
<dbReference type="Pfam" id="PF00005">
    <property type="entry name" value="ABC_tran"/>
    <property type="match status" value="1"/>
</dbReference>
<keyword evidence="5 7" id="KW-1133">Transmembrane helix</keyword>
<dbReference type="Gene3D" id="3.40.50.300">
    <property type="entry name" value="P-loop containing nucleotide triphosphate hydrolases"/>
    <property type="match status" value="1"/>
</dbReference>
<dbReference type="Gene3D" id="1.20.1560.10">
    <property type="entry name" value="ABC transporter type 1, transmembrane domain"/>
    <property type="match status" value="1"/>
</dbReference>
<dbReference type="InterPro" id="IPR003593">
    <property type="entry name" value="AAA+_ATPase"/>
</dbReference>
<dbReference type="PANTHER" id="PTHR24221:SF203">
    <property type="entry name" value="ATP-BINDING_PERMEASE FUSION ABC TRANSPORTER-RELATED"/>
    <property type="match status" value="1"/>
</dbReference>
<accession>A0ABT2YU62</accession>
<evidence type="ECO:0000256" key="7">
    <source>
        <dbReference type="SAM" id="Phobius"/>
    </source>
</evidence>
<feature type="transmembrane region" description="Helical" evidence="7">
    <location>
        <begin position="270"/>
        <end position="289"/>
    </location>
</feature>
<feature type="transmembrane region" description="Helical" evidence="7">
    <location>
        <begin position="190"/>
        <end position="209"/>
    </location>
</feature>
<comment type="caution">
    <text evidence="10">The sequence shown here is derived from an EMBL/GenBank/DDBJ whole genome shotgun (WGS) entry which is preliminary data.</text>
</comment>
<keyword evidence="4 10" id="KW-0067">ATP-binding</keyword>
<feature type="domain" description="ABC transporter" evidence="8">
    <location>
        <begin position="367"/>
        <end position="606"/>
    </location>
</feature>
<protein>
    <submittedName>
        <fullName evidence="10">ABC transporter ATP-binding protein/permease</fullName>
    </submittedName>
</protein>
<dbReference type="PROSITE" id="PS50893">
    <property type="entry name" value="ABC_TRANSPORTER_2"/>
    <property type="match status" value="1"/>
</dbReference>
<dbReference type="InterPro" id="IPR039421">
    <property type="entry name" value="Type_1_exporter"/>
</dbReference>
<feature type="transmembrane region" description="Helical" evidence="7">
    <location>
        <begin position="158"/>
        <end position="184"/>
    </location>
</feature>
<dbReference type="Pfam" id="PF00664">
    <property type="entry name" value="ABC_membrane"/>
    <property type="match status" value="1"/>
</dbReference>
<dbReference type="InterPro" id="IPR036640">
    <property type="entry name" value="ABC1_TM_sf"/>
</dbReference>
<dbReference type="SMART" id="SM00382">
    <property type="entry name" value="AAA"/>
    <property type="match status" value="1"/>
</dbReference>
<dbReference type="InterPro" id="IPR011527">
    <property type="entry name" value="ABC1_TM_dom"/>
</dbReference>
<dbReference type="GO" id="GO:0005524">
    <property type="term" value="F:ATP binding"/>
    <property type="evidence" value="ECO:0007669"/>
    <property type="project" value="UniProtKB-KW"/>
</dbReference>
<comment type="subcellular location">
    <subcellularLocation>
        <location evidence="1">Cell membrane</location>
        <topology evidence="1">Multi-pass membrane protein</topology>
    </subcellularLocation>
</comment>
<dbReference type="Proteomes" id="UP001209713">
    <property type="component" value="Unassembled WGS sequence"/>
</dbReference>
<evidence type="ECO:0000259" key="9">
    <source>
        <dbReference type="PROSITE" id="PS50929"/>
    </source>
</evidence>
<dbReference type="PROSITE" id="PS50929">
    <property type="entry name" value="ABC_TM1F"/>
    <property type="match status" value="1"/>
</dbReference>
<dbReference type="PROSITE" id="PS00211">
    <property type="entry name" value="ABC_TRANSPORTER_1"/>
    <property type="match status" value="1"/>
</dbReference>
<organism evidence="10 11">
    <name type="scientific">Marinomonas sargassi</name>
    <dbReference type="NCBI Taxonomy" id="2984494"/>
    <lineage>
        <taxon>Bacteria</taxon>
        <taxon>Pseudomonadati</taxon>
        <taxon>Pseudomonadota</taxon>
        <taxon>Gammaproteobacteria</taxon>
        <taxon>Oceanospirillales</taxon>
        <taxon>Oceanospirillaceae</taxon>
        <taxon>Marinomonas</taxon>
    </lineage>
</organism>
<dbReference type="PANTHER" id="PTHR24221">
    <property type="entry name" value="ATP-BINDING CASSETTE SUB-FAMILY B"/>
    <property type="match status" value="1"/>
</dbReference>
<keyword evidence="6 7" id="KW-0472">Membrane</keyword>
<reference evidence="10 11" key="1">
    <citation type="submission" date="2022-10" db="EMBL/GenBank/DDBJ databases">
        <title>Marinomonas transparenta sp. nov. and Marinomonas sargassi sp. nov., isolated from marine alga (Sargassum natans (L.) Gaillon).</title>
        <authorList>
            <person name="Wang Y."/>
        </authorList>
    </citation>
    <scope>NUCLEOTIDE SEQUENCE [LARGE SCALE GENOMIC DNA]</scope>
    <source>
        <strain evidence="10 11">C2222</strain>
    </source>
</reference>